<evidence type="ECO:0000313" key="8">
    <source>
        <dbReference type="Proteomes" id="UP000013785"/>
    </source>
</evidence>
<feature type="domain" description="Glycoside hydrolase family 29 N-terminal" evidence="6">
    <location>
        <begin position="48"/>
        <end position="336"/>
    </location>
</feature>
<dbReference type="Pfam" id="PF01120">
    <property type="entry name" value="Alpha_L_fucos"/>
    <property type="match status" value="1"/>
</dbReference>
<gene>
    <name evidence="7" type="ORF">UC3_03328</name>
</gene>
<dbReference type="STRING" id="154621.RV11_GL002710"/>
<dbReference type="AlphaFoldDB" id="R3TL33"/>
<dbReference type="PANTHER" id="PTHR10030">
    <property type="entry name" value="ALPHA-L-FUCOSIDASE"/>
    <property type="match status" value="1"/>
</dbReference>
<dbReference type="PANTHER" id="PTHR10030:SF37">
    <property type="entry name" value="ALPHA-L-FUCOSIDASE-RELATED"/>
    <property type="match status" value="1"/>
</dbReference>
<dbReference type="InterPro" id="IPR057739">
    <property type="entry name" value="Glyco_hydro_29_N"/>
</dbReference>
<dbReference type="SUPFAM" id="SSF51445">
    <property type="entry name" value="(Trans)glycosidases"/>
    <property type="match status" value="1"/>
</dbReference>
<dbReference type="eggNOG" id="COG3669">
    <property type="taxonomic scope" value="Bacteria"/>
</dbReference>
<keyword evidence="8" id="KW-1185">Reference proteome</keyword>
<evidence type="ECO:0000256" key="3">
    <source>
        <dbReference type="ARBA" id="ARBA00022729"/>
    </source>
</evidence>
<protein>
    <recommendedName>
        <fullName evidence="2">alpha-L-fucosidase</fullName>
        <ecNumber evidence="2">3.2.1.51</ecNumber>
    </recommendedName>
</protein>
<dbReference type="PATRIC" id="fig|1158610.3.peg.3320"/>
<proteinExistence type="inferred from homology"/>
<accession>R3TL33</accession>
<comment type="similarity">
    <text evidence="1">Belongs to the glycosyl hydrolase 29 family.</text>
</comment>
<dbReference type="EC" id="3.2.1.51" evidence="2"/>
<evidence type="ECO:0000256" key="1">
    <source>
        <dbReference type="ARBA" id="ARBA00007951"/>
    </source>
</evidence>
<keyword evidence="3" id="KW-0732">Signal</keyword>
<evidence type="ECO:0000256" key="5">
    <source>
        <dbReference type="ARBA" id="ARBA00023295"/>
    </source>
</evidence>
<dbReference type="RefSeq" id="WP_010769959.1">
    <property type="nucleotide sequence ID" value="NZ_ASWE01000001.1"/>
</dbReference>
<dbReference type="GO" id="GO:0005764">
    <property type="term" value="C:lysosome"/>
    <property type="evidence" value="ECO:0007669"/>
    <property type="project" value="TreeGrafter"/>
</dbReference>
<evidence type="ECO:0000256" key="4">
    <source>
        <dbReference type="ARBA" id="ARBA00022801"/>
    </source>
</evidence>
<sequence>MVTVKEMSEVRPEKRQVAWQALEFYGFIHFGMNTMTDREWGAGDEPLSLFNPESLDCHQWVKSLKKSGMKGIILTCKHHDGFCLWPSETTKYTVANTPWKEGNGDIVKEFSIACQSEGLKFGIYLSPWDRNAASYGTGPSYDDLYVAQLTELLTNYGDVFEVWFDGANGEAQGKQQRYQWARYFSCVRQLQPNAVMAICGPDVRWIGNEAGETRPNEWSVVPKSLTFAERTIEKSQKTEDGIFGQATSSDMDLGSREVLENTNESLIWYPAEVNTSIRPGWFYHAHEDDQVKSSEELFSIYKKSVGGNATFLLNVPPMKKGLISPVDQKVLTELGKKIDKLSDTTLLCSATIRVNEFIQEEETYRYVENHHDSKNPAEITISWSAEEEVSGLILQEDITQGQQVEGYEILVNQQEKEHCVYKGQLIGAKKILTFPKMMTNKLTIRITKVRGNYTIKGLNVISEG</sequence>
<keyword evidence="5" id="KW-0326">Glycosidase</keyword>
<comment type="caution">
    <text evidence="7">The sequence shown here is derived from an EMBL/GenBank/DDBJ whole genome shotgun (WGS) entry which is preliminary data.</text>
</comment>
<organism evidence="7 8">
    <name type="scientific">Enterococcus phoeniculicola ATCC BAA-412</name>
    <dbReference type="NCBI Taxonomy" id="1158610"/>
    <lineage>
        <taxon>Bacteria</taxon>
        <taxon>Bacillati</taxon>
        <taxon>Bacillota</taxon>
        <taxon>Bacilli</taxon>
        <taxon>Lactobacillales</taxon>
        <taxon>Enterococcaceae</taxon>
        <taxon>Enterococcus</taxon>
    </lineage>
</organism>
<dbReference type="InterPro" id="IPR000933">
    <property type="entry name" value="Glyco_hydro_29"/>
</dbReference>
<dbReference type="SMART" id="SM00812">
    <property type="entry name" value="Alpha_L_fucos"/>
    <property type="match status" value="1"/>
</dbReference>
<dbReference type="GO" id="GO:0006004">
    <property type="term" value="P:fucose metabolic process"/>
    <property type="evidence" value="ECO:0007669"/>
    <property type="project" value="TreeGrafter"/>
</dbReference>
<reference evidence="7 8" key="1">
    <citation type="submission" date="2013-02" db="EMBL/GenBank/DDBJ databases">
        <title>The Genome Sequence of Enterococcus phoeniculicola BAA-412.</title>
        <authorList>
            <consortium name="The Broad Institute Genome Sequencing Platform"/>
            <consortium name="The Broad Institute Genome Sequencing Center for Infectious Disease"/>
            <person name="Earl A.M."/>
            <person name="Gilmore M.S."/>
            <person name="Lebreton F."/>
            <person name="Walker B."/>
            <person name="Young S.K."/>
            <person name="Zeng Q."/>
            <person name="Gargeya S."/>
            <person name="Fitzgerald M."/>
            <person name="Haas B."/>
            <person name="Abouelleil A."/>
            <person name="Alvarado L."/>
            <person name="Arachchi H.M."/>
            <person name="Berlin A.M."/>
            <person name="Chapman S.B."/>
            <person name="Dewar J."/>
            <person name="Goldberg J."/>
            <person name="Griggs A."/>
            <person name="Gujja S."/>
            <person name="Hansen M."/>
            <person name="Howarth C."/>
            <person name="Imamovic A."/>
            <person name="Larimer J."/>
            <person name="McCowan C."/>
            <person name="Murphy C."/>
            <person name="Neiman D."/>
            <person name="Pearson M."/>
            <person name="Priest M."/>
            <person name="Roberts A."/>
            <person name="Saif S."/>
            <person name="Shea T."/>
            <person name="Sisk P."/>
            <person name="Sykes S."/>
            <person name="Wortman J."/>
            <person name="Nusbaum C."/>
            <person name="Birren B."/>
        </authorList>
    </citation>
    <scope>NUCLEOTIDE SEQUENCE [LARGE SCALE GENOMIC DNA]</scope>
    <source>
        <strain evidence="7 8">ATCC BAA-412</strain>
    </source>
</reference>
<dbReference type="EMBL" id="AJAT01000018">
    <property type="protein sequence ID" value="EOL41763.1"/>
    <property type="molecule type" value="Genomic_DNA"/>
</dbReference>
<evidence type="ECO:0000313" key="7">
    <source>
        <dbReference type="EMBL" id="EOL41763.1"/>
    </source>
</evidence>
<name>R3TL33_9ENTE</name>
<dbReference type="Gene3D" id="2.60.120.260">
    <property type="entry name" value="Galactose-binding domain-like"/>
    <property type="match status" value="1"/>
</dbReference>
<dbReference type="Gene3D" id="3.20.20.80">
    <property type="entry name" value="Glycosidases"/>
    <property type="match status" value="1"/>
</dbReference>
<evidence type="ECO:0000256" key="2">
    <source>
        <dbReference type="ARBA" id="ARBA00012662"/>
    </source>
</evidence>
<keyword evidence="4" id="KW-0378">Hydrolase</keyword>
<dbReference type="HOGENOM" id="CLU_002934_7_1_9"/>
<evidence type="ECO:0000259" key="6">
    <source>
        <dbReference type="Pfam" id="PF01120"/>
    </source>
</evidence>
<dbReference type="Proteomes" id="UP000013785">
    <property type="component" value="Unassembled WGS sequence"/>
</dbReference>
<dbReference type="InterPro" id="IPR017853">
    <property type="entry name" value="GH"/>
</dbReference>
<dbReference type="GO" id="GO:0016139">
    <property type="term" value="P:glycoside catabolic process"/>
    <property type="evidence" value="ECO:0007669"/>
    <property type="project" value="TreeGrafter"/>
</dbReference>
<dbReference type="GO" id="GO:0004560">
    <property type="term" value="F:alpha-L-fucosidase activity"/>
    <property type="evidence" value="ECO:0007669"/>
    <property type="project" value="InterPro"/>
</dbReference>